<accession>A0A180GC19</accession>
<dbReference type="AlphaFoldDB" id="A0A180GC19"/>
<keyword evidence="4" id="KW-1185">Reference proteome</keyword>
<dbReference type="Proteomes" id="UP000005240">
    <property type="component" value="Unassembled WGS sequence"/>
</dbReference>
<reference evidence="3 4" key="3">
    <citation type="journal article" date="2017" name="G3 (Bethesda)">
        <title>Comparative analysis highlights variable genome content of wheat rusts and divergence of the mating loci.</title>
        <authorList>
            <person name="Cuomo C.A."/>
            <person name="Bakkeren G."/>
            <person name="Khalil H.B."/>
            <person name="Panwar V."/>
            <person name="Joly D."/>
            <person name="Linning R."/>
            <person name="Sakthikumar S."/>
            <person name="Song X."/>
            <person name="Adiconis X."/>
            <person name="Fan L."/>
            <person name="Goldberg J.M."/>
            <person name="Levin J.Z."/>
            <person name="Young S."/>
            <person name="Zeng Q."/>
            <person name="Anikster Y."/>
            <person name="Bruce M."/>
            <person name="Wang M."/>
            <person name="Yin C."/>
            <person name="McCallum B."/>
            <person name="Szabo L.J."/>
            <person name="Hulbert S."/>
            <person name="Chen X."/>
            <person name="Fellers J.P."/>
        </authorList>
    </citation>
    <scope>NUCLEOTIDE SEQUENCE</scope>
    <source>
        <strain evidence="4">Isolate 1-1 / race 1 (BBBD)</strain>
        <strain evidence="3">isolate 1-1 / race 1 (BBBD)</strain>
    </source>
</reference>
<gene>
    <name evidence="2" type="ORF">PTTG_28430</name>
</gene>
<reference evidence="2" key="1">
    <citation type="submission" date="2009-11" db="EMBL/GenBank/DDBJ databases">
        <authorList>
            <consortium name="The Broad Institute Genome Sequencing Platform"/>
            <person name="Ward D."/>
            <person name="Feldgarden M."/>
            <person name="Earl A."/>
            <person name="Young S.K."/>
            <person name="Zeng Q."/>
            <person name="Koehrsen M."/>
            <person name="Alvarado L."/>
            <person name="Berlin A."/>
            <person name="Bochicchio J."/>
            <person name="Borenstein D."/>
            <person name="Chapman S.B."/>
            <person name="Chen Z."/>
            <person name="Engels R."/>
            <person name="Freedman E."/>
            <person name="Gellesch M."/>
            <person name="Goldberg J."/>
            <person name="Griggs A."/>
            <person name="Gujja S."/>
            <person name="Heilman E."/>
            <person name="Heiman D."/>
            <person name="Hepburn T."/>
            <person name="Howarth C."/>
            <person name="Jen D."/>
            <person name="Larson L."/>
            <person name="Lewis B."/>
            <person name="Mehta T."/>
            <person name="Park D."/>
            <person name="Pearson M."/>
            <person name="Roberts A."/>
            <person name="Saif S."/>
            <person name="Shea T."/>
            <person name="Shenoy N."/>
            <person name="Sisk P."/>
            <person name="Stolte C."/>
            <person name="Sykes S."/>
            <person name="Thomson T."/>
            <person name="Walk T."/>
            <person name="White J."/>
            <person name="Yandava C."/>
            <person name="Izard J."/>
            <person name="Baranova O.V."/>
            <person name="Blanton J.M."/>
            <person name="Tanner A.C."/>
            <person name="Dewhirst F.E."/>
            <person name="Haas B."/>
            <person name="Nusbaum C."/>
            <person name="Birren B."/>
        </authorList>
    </citation>
    <scope>NUCLEOTIDE SEQUENCE [LARGE SCALE GENOMIC DNA]</scope>
    <source>
        <strain evidence="2">1-1 BBBD Race 1</strain>
    </source>
</reference>
<feature type="compositionally biased region" description="Polar residues" evidence="1">
    <location>
        <begin position="22"/>
        <end position="41"/>
    </location>
</feature>
<name>A0A180GC19_PUCT1</name>
<evidence type="ECO:0000313" key="4">
    <source>
        <dbReference type="Proteomes" id="UP000005240"/>
    </source>
</evidence>
<feature type="compositionally biased region" description="Polar residues" evidence="1">
    <location>
        <begin position="1"/>
        <end position="13"/>
    </location>
</feature>
<evidence type="ECO:0000313" key="2">
    <source>
        <dbReference type="EMBL" id="OAV90134.1"/>
    </source>
</evidence>
<proteinExistence type="predicted"/>
<evidence type="ECO:0000256" key="1">
    <source>
        <dbReference type="SAM" id="MobiDB-lite"/>
    </source>
</evidence>
<feature type="region of interest" description="Disordered" evidence="1">
    <location>
        <begin position="1"/>
        <end position="43"/>
    </location>
</feature>
<reference evidence="2" key="2">
    <citation type="submission" date="2016-05" db="EMBL/GenBank/DDBJ databases">
        <title>Comparative analysis highlights variable genome content of wheat rusts and divergence of the mating loci.</title>
        <authorList>
            <person name="Cuomo C.A."/>
            <person name="Bakkeren G."/>
            <person name="Szabo L."/>
            <person name="Khalil H."/>
            <person name="Joly D."/>
            <person name="Goldberg J."/>
            <person name="Young S."/>
            <person name="Zeng Q."/>
            <person name="Fellers J."/>
        </authorList>
    </citation>
    <scope>NUCLEOTIDE SEQUENCE [LARGE SCALE GENOMIC DNA]</scope>
    <source>
        <strain evidence="2">1-1 BBBD Race 1</strain>
    </source>
</reference>
<reference evidence="3" key="4">
    <citation type="submission" date="2025-05" db="UniProtKB">
        <authorList>
            <consortium name="EnsemblFungi"/>
        </authorList>
    </citation>
    <scope>IDENTIFICATION</scope>
    <source>
        <strain evidence="3">isolate 1-1 / race 1 (BBBD)</strain>
    </source>
</reference>
<sequence length="53" mass="5854">MASTGDQDNQHSLDGQYRRPFKTTNTPLMASTGHQDNQHSLDGQVRILKKAGT</sequence>
<dbReference type="EnsemblFungi" id="PTTG_28430-t43_1">
    <property type="protein sequence ID" value="PTTG_28430-t43_1-p1"/>
    <property type="gene ID" value="PTTG_28430"/>
</dbReference>
<organism evidence="2">
    <name type="scientific">Puccinia triticina (isolate 1-1 / race 1 (BBBD))</name>
    <name type="common">Brown leaf rust fungus</name>
    <dbReference type="NCBI Taxonomy" id="630390"/>
    <lineage>
        <taxon>Eukaryota</taxon>
        <taxon>Fungi</taxon>
        <taxon>Dikarya</taxon>
        <taxon>Basidiomycota</taxon>
        <taxon>Pucciniomycotina</taxon>
        <taxon>Pucciniomycetes</taxon>
        <taxon>Pucciniales</taxon>
        <taxon>Pucciniaceae</taxon>
        <taxon>Puccinia</taxon>
    </lineage>
</organism>
<protein>
    <submittedName>
        <fullName evidence="2 3">Uncharacterized protein</fullName>
    </submittedName>
</protein>
<evidence type="ECO:0000313" key="3">
    <source>
        <dbReference type="EnsemblFungi" id="PTTG_28430-t43_1-p1"/>
    </source>
</evidence>
<dbReference type="EMBL" id="ADAS02000108">
    <property type="protein sequence ID" value="OAV90134.1"/>
    <property type="molecule type" value="Genomic_DNA"/>
</dbReference>
<dbReference type="VEuPathDB" id="FungiDB:PTTG_28430"/>